<reference evidence="2" key="2">
    <citation type="submission" date="2015-01" db="EMBL/GenBank/DDBJ databases">
        <title>Evolutionary Origins and Diversification of the Mycorrhizal Mutualists.</title>
        <authorList>
            <consortium name="DOE Joint Genome Institute"/>
            <consortium name="Mycorrhizal Genomics Consortium"/>
            <person name="Kohler A."/>
            <person name="Kuo A."/>
            <person name="Nagy L.G."/>
            <person name="Floudas D."/>
            <person name="Copeland A."/>
            <person name="Barry K.W."/>
            <person name="Cichocki N."/>
            <person name="Veneault-Fourrey C."/>
            <person name="LaButti K."/>
            <person name="Lindquist E.A."/>
            <person name="Lipzen A."/>
            <person name="Lundell T."/>
            <person name="Morin E."/>
            <person name="Murat C."/>
            <person name="Riley R."/>
            <person name="Ohm R."/>
            <person name="Sun H."/>
            <person name="Tunlid A."/>
            <person name="Henrissat B."/>
            <person name="Grigoriev I.V."/>
            <person name="Hibbett D.S."/>
            <person name="Martin F."/>
        </authorList>
    </citation>
    <scope>NUCLEOTIDE SEQUENCE [LARGE SCALE GENOMIC DNA]</scope>
    <source>
        <strain evidence="2">UH-Slu-Lm8-n1</strain>
    </source>
</reference>
<dbReference type="EMBL" id="KN835146">
    <property type="protein sequence ID" value="KIK47487.1"/>
    <property type="molecule type" value="Genomic_DNA"/>
</dbReference>
<dbReference type="InParanoid" id="A0A0D0BP50"/>
<gene>
    <name evidence="1" type="ORF">CY34DRAFT_799202</name>
</gene>
<reference evidence="1 2" key="1">
    <citation type="submission" date="2014-04" db="EMBL/GenBank/DDBJ databases">
        <authorList>
            <consortium name="DOE Joint Genome Institute"/>
            <person name="Kuo A."/>
            <person name="Ruytinx J."/>
            <person name="Rineau F."/>
            <person name="Colpaert J."/>
            <person name="Kohler A."/>
            <person name="Nagy L.G."/>
            <person name="Floudas D."/>
            <person name="Copeland A."/>
            <person name="Barry K.W."/>
            <person name="Cichocki N."/>
            <person name="Veneault-Fourrey C."/>
            <person name="LaButti K."/>
            <person name="Lindquist E.A."/>
            <person name="Lipzen A."/>
            <person name="Lundell T."/>
            <person name="Morin E."/>
            <person name="Murat C."/>
            <person name="Sun H."/>
            <person name="Tunlid A."/>
            <person name="Henrissat B."/>
            <person name="Grigoriev I.V."/>
            <person name="Hibbett D.S."/>
            <person name="Martin F."/>
            <person name="Nordberg H.P."/>
            <person name="Cantor M.N."/>
            <person name="Hua S.X."/>
        </authorList>
    </citation>
    <scope>NUCLEOTIDE SEQUENCE [LARGE SCALE GENOMIC DNA]</scope>
    <source>
        <strain evidence="1 2">UH-Slu-Lm8-n1</strain>
    </source>
</reference>
<accession>A0A0D0BP50</accession>
<keyword evidence="2" id="KW-1185">Reference proteome</keyword>
<protein>
    <submittedName>
        <fullName evidence="1">Uncharacterized protein</fullName>
    </submittedName>
</protein>
<dbReference type="Proteomes" id="UP000054485">
    <property type="component" value="Unassembled WGS sequence"/>
</dbReference>
<name>A0A0D0BP50_9AGAM</name>
<evidence type="ECO:0000313" key="2">
    <source>
        <dbReference type="Proteomes" id="UP000054485"/>
    </source>
</evidence>
<evidence type="ECO:0000313" key="1">
    <source>
        <dbReference type="EMBL" id="KIK47487.1"/>
    </source>
</evidence>
<dbReference type="AlphaFoldDB" id="A0A0D0BP50"/>
<organism evidence="1 2">
    <name type="scientific">Suillus luteus UH-Slu-Lm8-n1</name>
    <dbReference type="NCBI Taxonomy" id="930992"/>
    <lineage>
        <taxon>Eukaryota</taxon>
        <taxon>Fungi</taxon>
        <taxon>Dikarya</taxon>
        <taxon>Basidiomycota</taxon>
        <taxon>Agaricomycotina</taxon>
        <taxon>Agaricomycetes</taxon>
        <taxon>Agaricomycetidae</taxon>
        <taxon>Boletales</taxon>
        <taxon>Suillineae</taxon>
        <taxon>Suillaceae</taxon>
        <taxon>Suillus</taxon>
    </lineage>
</organism>
<sequence>MTLYSGPEILSVLPDTGNDETLPRDLELDTWTYSCSGRRLGAAARLPVFMEGTTATIYLPSMGDYHWVTGQTSAVRMRYIIGRPL</sequence>
<dbReference type="HOGENOM" id="CLU_2514132_0_0_1"/>
<proteinExistence type="predicted"/>